<comment type="caution">
    <text evidence="3">The sequence shown here is derived from an EMBL/GenBank/DDBJ whole genome shotgun (WGS) entry which is preliminary data.</text>
</comment>
<dbReference type="Proteomes" id="UP000470772">
    <property type="component" value="Unassembled WGS sequence"/>
</dbReference>
<dbReference type="GO" id="GO:0003700">
    <property type="term" value="F:DNA-binding transcription factor activity"/>
    <property type="evidence" value="ECO:0007669"/>
    <property type="project" value="InterPro"/>
</dbReference>
<keyword evidence="1" id="KW-0472">Membrane</keyword>
<dbReference type="EMBL" id="WGGD01000005">
    <property type="protein sequence ID" value="MUN29980.1"/>
    <property type="molecule type" value="Genomic_DNA"/>
</dbReference>
<dbReference type="SUPFAM" id="SSF46785">
    <property type="entry name" value="Winged helix' DNA-binding domain"/>
    <property type="match status" value="1"/>
</dbReference>
<accession>A0A6A9QNT3</accession>
<feature type="transmembrane region" description="Helical" evidence="1">
    <location>
        <begin position="23"/>
        <end position="45"/>
    </location>
</feature>
<proteinExistence type="predicted"/>
<gene>
    <name evidence="3" type="ORF">GC250_11175</name>
</gene>
<dbReference type="InterPro" id="IPR001845">
    <property type="entry name" value="HTH_ArsR_DNA-bd_dom"/>
</dbReference>
<dbReference type="Gene3D" id="1.10.10.10">
    <property type="entry name" value="Winged helix-like DNA-binding domain superfamily/Winged helix DNA-binding domain"/>
    <property type="match status" value="1"/>
</dbReference>
<keyword evidence="1" id="KW-0812">Transmembrane</keyword>
<protein>
    <submittedName>
        <fullName evidence="3">ArsR family transcriptional regulator</fullName>
    </submittedName>
</protein>
<evidence type="ECO:0000313" key="3">
    <source>
        <dbReference type="EMBL" id="MUN29980.1"/>
    </source>
</evidence>
<keyword evidence="4" id="KW-1185">Reference proteome</keyword>
<evidence type="ECO:0000313" key="4">
    <source>
        <dbReference type="Proteomes" id="UP000470772"/>
    </source>
</evidence>
<evidence type="ECO:0000256" key="1">
    <source>
        <dbReference type="SAM" id="Phobius"/>
    </source>
</evidence>
<dbReference type="PROSITE" id="PS50987">
    <property type="entry name" value="HTH_ARSR_2"/>
    <property type="match status" value="1"/>
</dbReference>
<dbReference type="SMART" id="SM00418">
    <property type="entry name" value="HTH_ARSR"/>
    <property type="match status" value="1"/>
</dbReference>
<name>A0A6A9QNT3_SULME</name>
<dbReference type="AlphaFoldDB" id="A0A6A9QNT3"/>
<sequence length="91" mass="10806">MNANIIRGEVKRRKILRLLAENYVLSASLLSHTLLLSYGAVMYHLRILRDQQLIEMWKEGEKVYVKLKENTEELKNLNEIREKNIHVDNFP</sequence>
<dbReference type="RefSeq" id="WP_156017714.1">
    <property type="nucleotide sequence ID" value="NZ_WGGD01000005.1"/>
</dbReference>
<dbReference type="InterPro" id="IPR036390">
    <property type="entry name" value="WH_DNA-bd_sf"/>
</dbReference>
<reference evidence="3 4" key="1">
    <citation type="submission" date="2019-10" db="EMBL/GenBank/DDBJ databases">
        <title>Sequencing and Assembly of Multiple Reported Metal-Biooxidizing Members of the Extremely Thermoacidophilic Archaeal Family Sulfolobaceae.</title>
        <authorList>
            <person name="Counts J.A."/>
            <person name="Kelly R.M."/>
        </authorList>
    </citation>
    <scope>NUCLEOTIDE SEQUENCE [LARGE SCALE GENOMIC DNA]</scope>
    <source>
        <strain evidence="3 4">DSM 6482</strain>
    </source>
</reference>
<keyword evidence="1" id="KW-1133">Transmembrane helix</keyword>
<organism evidence="3 4">
    <name type="scientific">Sulfuracidifex metallicus DSM 6482 = JCM 9184</name>
    <dbReference type="NCBI Taxonomy" id="523847"/>
    <lineage>
        <taxon>Archaea</taxon>
        <taxon>Thermoproteota</taxon>
        <taxon>Thermoprotei</taxon>
        <taxon>Sulfolobales</taxon>
        <taxon>Sulfolobaceae</taxon>
        <taxon>Sulfuracidifex</taxon>
    </lineage>
</organism>
<dbReference type="InterPro" id="IPR036388">
    <property type="entry name" value="WH-like_DNA-bd_sf"/>
</dbReference>
<evidence type="ECO:0000259" key="2">
    <source>
        <dbReference type="PROSITE" id="PS50987"/>
    </source>
</evidence>
<dbReference type="Pfam" id="PF01022">
    <property type="entry name" value="HTH_5"/>
    <property type="match status" value="1"/>
</dbReference>
<feature type="domain" description="HTH arsR-type" evidence="2">
    <location>
        <begin position="1"/>
        <end position="91"/>
    </location>
</feature>